<gene>
    <name evidence="1" type="ORF">ANCCAN_24161</name>
</gene>
<organism evidence="1 2">
    <name type="scientific">Ancylostoma caninum</name>
    <name type="common">Dog hookworm</name>
    <dbReference type="NCBI Taxonomy" id="29170"/>
    <lineage>
        <taxon>Eukaryota</taxon>
        <taxon>Metazoa</taxon>
        <taxon>Ecdysozoa</taxon>
        <taxon>Nematoda</taxon>
        <taxon>Chromadorea</taxon>
        <taxon>Rhabditida</taxon>
        <taxon>Rhabditina</taxon>
        <taxon>Rhabditomorpha</taxon>
        <taxon>Strongyloidea</taxon>
        <taxon>Ancylostomatidae</taxon>
        <taxon>Ancylostomatinae</taxon>
        <taxon>Ancylostoma</taxon>
    </lineage>
</organism>
<proteinExistence type="predicted"/>
<dbReference type="AlphaFoldDB" id="A0A368FGS7"/>
<evidence type="ECO:0000313" key="2">
    <source>
        <dbReference type="Proteomes" id="UP000252519"/>
    </source>
</evidence>
<sequence>MNESNMTISEHFKLTRMTISTSWILLKKLPTLNQLNSQYN</sequence>
<protein>
    <submittedName>
        <fullName evidence="1">Uncharacterized protein</fullName>
    </submittedName>
</protein>
<dbReference type="EMBL" id="JOJR01001675">
    <property type="protein sequence ID" value="RCN30070.1"/>
    <property type="molecule type" value="Genomic_DNA"/>
</dbReference>
<keyword evidence="2" id="KW-1185">Reference proteome</keyword>
<comment type="caution">
    <text evidence="1">The sequence shown here is derived from an EMBL/GenBank/DDBJ whole genome shotgun (WGS) entry which is preliminary data.</text>
</comment>
<name>A0A368FGS7_ANCCA</name>
<evidence type="ECO:0000313" key="1">
    <source>
        <dbReference type="EMBL" id="RCN30070.1"/>
    </source>
</evidence>
<dbReference type="Proteomes" id="UP000252519">
    <property type="component" value="Unassembled WGS sequence"/>
</dbReference>
<reference evidence="1 2" key="1">
    <citation type="submission" date="2014-10" db="EMBL/GenBank/DDBJ databases">
        <title>Draft genome of the hookworm Ancylostoma caninum.</title>
        <authorList>
            <person name="Mitreva M."/>
        </authorList>
    </citation>
    <scope>NUCLEOTIDE SEQUENCE [LARGE SCALE GENOMIC DNA]</scope>
    <source>
        <strain evidence="1 2">Baltimore</strain>
    </source>
</reference>
<accession>A0A368FGS7</accession>